<dbReference type="EMBL" id="LWMT01000031">
    <property type="protein sequence ID" value="KZX17306.1"/>
    <property type="molecule type" value="Genomic_DNA"/>
</dbReference>
<organism evidence="2 3">
    <name type="scientific">Methanobrevibacter filiformis</name>
    <dbReference type="NCBI Taxonomy" id="55758"/>
    <lineage>
        <taxon>Archaea</taxon>
        <taxon>Methanobacteriati</taxon>
        <taxon>Methanobacteriota</taxon>
        <taxon>Methanomada group</taxon>
        <taxon>Methanobacteria</taxon>
        <taxon>Methanobacteriales</taxon>
        <taxon>Methanobacteriaceae</taxon>
        <taxon>Methanobrevibacter</taxon>
    </lineage>
</organism>
<accession>A0A166F4L7</accession>
<dbReference type="PATRIC" id="fig|55758.3.peg.271"/>
<evidence type="ECO:0000313" key="3">
    <source>
        <dbReference type="Proteomes" id="UP000077066"/>
    </source>
</evidence>
<sequence>MKCDSMNVGIITFSSAHNYGAMLQTYALQKTIKKMGFEVKIINFRPNVIDNVYNPFRRKRRGYLDFKFYKHRIGLHTKNRFKIRKFENFEEFMKDNFNLTDTYKTFHEIVDANLEFDFFITGSDQVWNHAITKGLNPAYFLKFAPDNSKKISYGVSIGSDNVDIYDIPLFKHYLQNLDDISIREKSSLKSLSECSDKDIDIVIDPTLLLERKYYDDLKVDMDLKDKEYIFVYTLENNEEIIKIAQEISEKEGLPIIFNRPYKKFEDQLRSVPFIGPKEFLGVLKNAKYVVTNSFHGVVFSIIYNKTFVTVPNTKTPQRVEELIGSLGLEQVLFYNYDEFKDINNIKIDYANVESKLKVLKDKSLEFLEKSLIKKEKANINLNLSYLDDNDKFKCYGCYACKEICPDNAIEMITDNEGFVYPKINENLCGHCNICRKICIYSNDTLMEKNTNIQKVFAGYNKYSNNRAYASSGGLFLSLSKNIISSGGYVVGAKYTDDMEVKHDIVKNLEESKDFSGSKYVKSDISDLFPKIKDLLDKGKVVMFTGVPCQVAGLKSYLNKYHDNLYLVEILCHSNPSPKVFKKYISYLEDKFNDKVIDFKFKDKTMGWNNPSVLIKFRSGKTIRENGRYNNYNRGFQTSLFPRPCCSECEFVYENRPGDITIADFWGIEKYEESMKDDLGVSLIITNTSKGNSLFNEIKPQLKLKEENMEKAFANNHKHSIVLNRRRTEFFLKLDEEPIDELLYSFNNIKQRYKKHSKK</sequence>
<protein>
    <submittedName>
        <fullName evidence="2">F420H2 dehydrogenase subunit F</fullName>
    </submittedName>
</protein>
<dbReference type="InterPro" id="IPR007345">
    <property type="entry name" value="Polysacch_pyruvyl_Trfase"/>
</dbReference>
<dbReference type="InterPro" id="IPR052977">
    <property type="entry name" value="Polyferredoxin-like_ET"/>
</dbReference>
<feature type="domain" description="4Fe-4S ferredoxin-type" evidence="1">
    <location>
        <begin position="382"/>
        <end position="414"/>
    </location>
</feature>
<comment type="caution">
    <text evidence="2">The sequence shown here is derived from an EMBL/GenBank/DDBJ whole genome shotgun (WGS) entry which is preliminary data.</text>
</comment>
<dbReference type="AlphaFoldDB" id="A0A166F4L7"/>
<dbReference type="PANTHER" id="PTHR43193">
    <property type="match status" value="1"/>
</dbReference>
<feature type="domain" description="4Fe-4S ferredoxin-type" evidence="1">
    <location>
        <begin position="419"/>
        <end position="448"/>
    </location>
</feature>
<dbReference type="GO" id="GO:0016491">
    <property type="term" value="F:oxidoreductase activity"/>
    <property type="evidence" value="ECO:0007669"/>
    <property type="project" value="UniProtKB-ARBA"/>
</dbReference>
<dbReference type="InterPro" id="IPR007525">
    <property type="entry name" value="FrhB_FdhB_C"/>
</dbReference>
<name>A0A166F4L7_9EURY</name>
<gene>
    <name evidence="2" type="ORF">MBFIL_02440</name>
</gene>
<dbReference type="SUPFAM" id="SSF54862">
    <property type="entry name" value="4Fe-4S ferredoxins"/>
    <property type="match status" value="1"/>
</dbReference>
<dbReference type="PROSITE" id="PS51379">
    <property type="entry name" value="4FE4S_FER_2"/>
    <property type="match status" value="2"/>
</dbReference>
<evidence type="ECO:0000259" key="1">
    <source>
        <dbReference type="PROSITE" id="PS51379"/>
    </source>
</evidence>
<dbReference type="Proteomes" id="UP000077066">
    <property type="component" value="Unassembled WGS sequence"/>
</dbReference>
<dbReference type="Gene3D" id="3.30.70.20">
    <property type="match status" value="1"/>
</dbReference>
<dbReference type="PANTHER" id="PTHR43193:SF2">
    <property type="entry name" value="POLYFERREDOXIN PROTEIN FWDF"/>
    <property type="match status" value="1"/>
</dbReference>
<dbReference type="PROSITE" id="PS00198">
    <property type="entry name" value="4FE4S_FER_1"/>
    <property type="match status" value="1"/>
</dbReference>
<evidence type="ECO:0000313" key="2">
    <source>
        <dbReference type="EMBL" id="KZX17306.1"/>
    </source>
</evidence>
<dbReference type="STRING" id="55758.MBFIL_02440"/>
<dbReference type="Pfam" id="PF04432">
    <property type="entry name" value="FrhB_FdhB_C"/>
    <property type="match status" value="1"/>
</dbReference>
<proteinExistence type="predicted"/>
<keyword evidence="3" id="KW-1185">Reference proteome</keyword>
<dbReference type="Pfam" id="PF04230">
    <property type="entry name" value="PS_pyruv_trans"/>
    <property type="match status" value="1"/>
</dbReference>
<reference evidence="2 3" key="1">
    <citation type="submission" date="2016-04" db="EMBL/GenBank/DDBJ databases">
        <title>Genome sequence of Methanobrevibacter filiformis DSM 11501.</title>
        <authorList>
            <person name="Poehlein A."/>
            <person name="Seedorf H."/>
            <person name="Daniel R."/>
        </authorList>
    </citation>
    <scope>NUCLEOTIDE SEQUENCE [LARGE SCALE GENOMIC DNA]</scope>
    <source>
        <strain evidence="2 3">DSM 11501</strain>
    </source>
</reference>
<dbReference type="OrthoDB" id="38261at2157"/>
<dbReference type="InterPro" id="IPR017896">
    <property type="entry name" value="4Fe4S_Fe-S-bd"/>
</dbReference>
<dbReference type="InterPro" id="IPR017900">
    <property type="entry name" value="4Fe4S_Fe_S_CS"/>
</dbReference>
<dbReference type="RefSeq" id="WP_084266249.1">
    <property type="nucleotide sequence ID" value="NZ_LWMT01000031.1"/>
</dbReference>